<accession>W0A831</accession>
<keyword evidence="6" id="KW-0408">Iron</keyword>
<sequence length="778" mass="80803">MDPRSGALSLAIVAAAVVAAAPAPAQPYPRIEIAAGTLGDAADALAQNTHSSIALADPALAALPVRRLSGRFSAAEALRRMVRGLPVRVVAIDAAAFRIVRAPASAPTASHAAGTIDMPAPRAADIVVTATKRDGSLAHYPATAQIVGAAAFAFAERDGTGAIERVATSLSSTHLGSGRDKLFLRGVGDSSYSGQAQATVGQYFGEARLNYAGPDPDLRLYDIARVELLLGPQGALYGAGSLGGIIRIEPRAPDAGGIGGALTLSRSLTRHGAPGAEAAAMLNLPLSNGRAAIRMVGYRIRDGGFIDDVGRGIADSNRLDTLGGRIALAISPAAGWTVDFAAVAQDVDARDAGYADGQVGPLARAAIVGEPFSKRYRLASATLHHDAGPLTIVANLSRSHARLRDRFDSGRPSPDILFFDRSNTATVTAGEARISHKTASGGGWLAGIASVESSAIFATLSHEPHGIFARATRAAVSERTLFGEGTQRVGPVDLAVGLRLVRWRSSAAAAGPLPDASRHGNDGWRSLPSVAATAPVTGAAQLLLRYAQSYRPDSASVAATSKRFVDGDKFAAWEAAIRVPPAADRAFTGSLGVSLGRWRDVQADTIDSAGFLLTTNIGDARLMTVEAVAGWQAFPQFRLSGGATFNRATIRSDDFGIIISPRARLPNVPRLHAQMTAAWQAPPGEPLPYRLSSRLVYFGGSSLGIGPSLARDQGDYVEWEADASVAVGRATVFARVTNLLDSAGNRFALGSIAQAAGTTQFVPQTPRTATIGIRMETP</sequence>
<gene>
    <name evidence="15" type="ORF">NX02_07705</name>
</gene>
<dbReference type="eggNOG" id="COG4773">
    <property type="taxonomic scope" value="Bacteria"/>
</dbReference>
<dbReference type="HOGENOM" id="CLU_008287_15_1_5"/>
<dbReference type="PANTHER" id="PTHR32552:SF81">
    <property type="entry name" value="TONB-DEPENDENT OUTER MEMBRANE RECEPTOR"/>
    <property type="match status" value="1"/>
</dbReference>
<dbReference type="Pfam" id="PF00593">
    <property type="entry name" value="TonB_dep_Rec_b-barrel"/>
    <property type="match status" value="1"/>
</dbReference>
<evidence type="ECO:0000256" key="2">
    <source>
        <dbReference type="ARBA" id="ARBA00022448"/>
    </source>
</evidence>
<dbReference type="RefSeq" id="WP_025291531.1">
    <property type="nucleotide sequence ID" value="NZ_CP006644.1"/>
</dbReference>
<dbReference type="Proteomes" id="UP000018851">
    <property type="component" value="Chromosome"/>
</dbReference>
<evidence type="ECO:0000256" key="10">
    <source>
        <dbReference type="ARBA" id="ARBA00023237"/>
    </source>
</evidence>
<dbReference type="OrthoDB" id="9760333at2"/>
<evidence type="ECO:0000256" key="7">
    <source>
        <dbReference type="ARBA" id="ARBA00023065"/>
    </source>
</evidence>
<keyword evidence="16" id="KW-1185">Reference proteome</keyword>
<proteinExistence type="inferred from homology"/>
<keyword evidence="3" id="KW-1134">Transmembrane beta strand</keyword>
<comment type="similarity">
    <text evidence="11">Belongs to the TonB-dependent receptor family.</text>
</comment>
<comment type="subcellular location">
    <subcellularLocation>
        <location evidence="1">Cell outer membrane</location>
        <topology evidence="1">Multi-pass membrane protein</topology>
    </subcellularLocation>
</comment>
<dbReference type="KEGG" id="ssan:NX02_07705"/>
<dbReference type="Pfam" id="PF07715">
    <property type="entry name" value="Plug"/>
    <property type="match status" value="1"/>
</dbReference>
<feature type="chain" id="PRO_5004786030" evidence="12">
    <location>
        <begin position="26"/>
        <end position="778"/>
    </location>
</feature>
<reference evidence="15 16" key="1">
    <citation type="submission" date="2013-07" db="EMBL/GenBank/DDBJ databases">
        <title>Completed genome of Sphingomonas sanxanigenens NX02.</title>
        <authorList>
            <person name="Ma T."/>
            <person name="Huang H."/>
            <person name="Wu M."/>
            <person name="Li X."/>
            <person name="Li G."/>
        </authorList>
    </citation>
    <scope>NUCLEOTIDE SEQUENCE [LARGE SCALE GENOMIC DNA]</scope>
    <source>
        <strain evidence="15 16">NX02</strain>
    </source>
</reference>
<keyword evidence="4" id="KW-0410">Iron transport</keyword>
<dbReference type="Gene3D" id="2.40.170.20">
    <property type="entry name" value="TonB-dependent receptor, beta-barrel domain"/>
    <property type="match status" value="1"/>
</dbReference>
<dbReference type="GO" id="GO:0006826">
    <property type="term" value="P:iron ion transport"/>
    <property type="evidence" value="ECO:0007669"/>
    <property type="project" value="UniProtKB-KW"/>
</dbReference>
<dbReference type="PATRIC" id="fig|1123269.5.peg.1501"/>
<evidence type="ECO:0000256" key="11">
    <source>
        <dbReference type="RuleBase" id="RU003357"/>
    </source>
</evidence>
<evidence type="ECO:0000259" key="14">
    <source>
        <dbReference type="Pfam" id="PF07715"/>
    </source>
</evidence>
<feature type="domain" description="TonB-dependent receptor plug" evidence="14">
    <location>
        <begin position="156"/>
        <end position="245"/>
    </location>
</feature>
<dbReference type="InterPro" id="IPR036942">
    <property type="entry name" value="Beta-barrel_TonB_sf"/>
</dbReference>
<keyword evidence="9 11" id="KW-0472">Membrane</keyword>
<evidence type="ECO:0000259" key="13">
    <source>
        <dbReference type="Pfam" id="PF00593"/>
    </source>
</evidence>
<evidence type="ECO:0000313" key="15">
    <source>
        <dbReference type="EMBL" id="AHE53266.1"/>
    </source>
</evidence>
<keyword evidence="7" id="KW-0406">Ion transport</keyword>
<keyword evidence="8 11" id="KW-0798">TonB box</keyword>
<keyword evidence="10" id="KW-0998">Cell outer membrane</keyword>
<dbReference type="AlphaFoldDB" id="W0A831"/>
<dbReference type="STRING" id="1123269.NX02_07705"/>
<dbReference type="InterPro" id="IPR012910">
    <property type="entry name" value="Plug_dom"/>
</dbReference>
<keyword evidence="2" id="KW-0813">Transport</keyword>
<name>W0A831_9SPHN</name>
<dbReference type="EMBL" id="CP006644">
    <property type="protein sequence ID" value="AHE53266.1"/>
    <property type="molecule type" value="Genomic_DNA"/>
</dbReference>
<evidence type="ECO:0000256" key="9">
    <source>
        <dbReference type="ARBA" id="ARBA00023136"/>
    </source>
</evidence>
<keyword evidence="12" id="KW-0732">Signal</keyword>
<evidence type="ECO:0000256" key="6">
    <source>
        <dbReference type="ARBA" id="ARBA00023004"/>
    </source>
</evidence>
<evidence type="ECO:0000256" key="1">
    <source>
        <dbReference type="ARBA" id="ARBA00004571"/>
    </source>
</evidence>
<dbReference type="InterPro" id="IPR039426">
    <property type="entry name" value="TonB-dep_rcpt-like"/>
</dbReference>
<keyword evidence="5" id="KW-0812">Transmembrane</keyword>
<dbReference type="InterPro" id="IPR000531">
    <property type="entry name" value="Beta-barrel_TonB"/>
</dbReference>
<dbReference type="Gene3D" id="3.55.50.30">
    <property type="match status" value="1"/>
</dbReference>
<dbReference type="PANTHER" id="PTHR32552">
    <property type="entry name" value="FERRICHROME IRON RECEPTOR-RELATED"/>
    <property type="match status" value="1"/>
</dbReference>
<dbReference type="SUPFAM" id="SSF56935">
    <property type="entry name" value="Porins"/>
    <property type="match status" value="1"/>
</dbReference>
<evidence type="ECO:0000256" key="8">
    <source>
        <dbReference type="ARBA" id="ARBA00023077"/>
    </source>
</evidence>
<evidence type="ECO:0000313" key="16">
    <source>
        <dbReference type="Proteomes" id="UP000018851"/>
    </source>
</evidence>
<protein>
    <submittedName>
        <fullName evidence="15">Uncharacterized protein</fullName>
    </submittedName>
</protein>
<evidence type="ECO:0000256" key="12">
    <source>
        <dbReference type="SAM" id="SignalP"/>
    </source>
</evidence>
<evidence type="ECO:0000256" key="3">
    <source>
        <dbReference type="ARBA" id="ARBA00022452"/>
    </source>
</evidence>
<feature type="signal peptide" evidence="12">
    <location>
        <begin position="1"/>
        <end position="25"/>
    </location>
</feature>
<feature type="domain" description="TonB-dependent receptor-like beta-barrel" evidence="13">
    <location>
        <begin position="363"/>
        <end position="739"/>
    </location>
</feature>
<evidence type="ECO:0000256" key="4">
    <source>
        <dbReference type="ARBA" id="ARBA00022496"/>
    </source>
</evidence>
<organism evidence="15 16">
    <name type="scientific">Sphingomonas sanxanigenens DSM 19645 = NX02</name>
    <dbReference type="NCBI Taxonomy" id="1123269"/>
    <lineage>
        <taxon>Bacteria</taxon>
        <taxon>Pseudomonadati</taxon>
        <taxon>Pseudomonadota</taxon>
        <taxon>Alphaproteobacteria</taxon>
        <taxon>Sphingomonadales</taxon>
        <taxon>Sphingomonadaceae</taxon>
        <taxon>Sphingomonas</taxon>
    </lineage>
</organism>
<dbReference type="GO" id="GO:0009279">
    <property type="term" value="C:cell outer membrane"/>
    <property type="evidence" value="ECO:0007669"/>
    <property type="project" value="UniProtKB-SubCell"/>
</dbReference>
<evidence type="ECO:0000256" key="5">
    <source>
        <dbReference type="ARBA" id="ARBA00022692"/>
    </source>
</evidence>